<name>A0AA39TYD1_9PEZI</name>
<organism evidence="2 3">
    <name type="scientific">Immersiella caudata</name>
    <dbReference type="NCBI Taxonomy" id="314043"/>
    <lineage>
        <taxon>Eukaryota</taxon>
        <taxon>Fungi</taxon>
        <taxon>Dikarya</taxon>
        <taxon>Ascomycota</taxon>
        <taxon>Pezizomycotina</taxon>
        <taxon>Sordariomycetes</taxon>
        <taxon>Sordariomycetidae</taxon>
        <taxon>Sordariales</taxon>
        <taxon>Lasiosphaeriaceae</taxon>
        <taxon>Immersiella</taxon>
    </lineage>
</organism>
<evidence type="ECO:0000313" key="2">
    <source>
        <dbReference type="EMBL" id="KAK0611738.1"/>
    </source>
</evidence>
<feature type="compositionally biased region" description="Basic and acidic residues" evidence="1">
    <location>
        <begin position="258"/>
        <end position="270"/>
    </location>
</feature>
<gene>
    <name evidence="2" type="ORF">B0T14DRAFT_334438</name>
</gene>
<dbReference type="Proteomes" id="UP001175000">
    <property type="component" value="Unassembled WGS sequence"/>
</dbReference>
<keyword evidence="3" id="KW-1185">Reference proteome</keyword>
<comment type="caution">
    <text evidence="2">The sequence shown here is derived from an EMBL/GenBank/DDBJ whole genome shotgun (WGS) entry which is preliminary data.</text>
</comment>
<feature type="region of interest" description="Disordered" evidence="1">
    <location>
        <begin position="258"/>
        <end position="312"/>
    </location>
</feature>
<dbReference type="AlphaFoldDB" id="A0AA39TYD1"/>
<evidence type="ECO:0000313" key="3">
    <source>
        <dbReference type="Proteomes" id="UP001175000"/>
    </source>
</evidence>
<accession>A0AA39TYD1</accession>
<evidence type="ECO:0000256" key="1">
    <source>
        <dbReference type="SAM" id="MobiDB-lite"/>
    </source>
</evidence>
<reference evidence="2" key="1">
    <citation type="submission" date="2023-06" db="EMBL/GenBank/DDBJ databases">
        <title>Genome-scale phylogeny and comparative genomics of the fungal order Sordariales.</title>
        <authorList>
            <consortium name="Lawrence Berkeley National Laboratory"/>
            <person name="Hensen N."/>
            <person name="Bonometti L."/>
            <person name="Westerberg I."/>
            <person name="Brannstrom I.O."/>
            <person name="Guillou S."/>
            <person name="Cros-Aarteil S."/>
            <person name="Calhoun S."/>
            <person name="Haridas S."/>
            <person name="Kuo A."/>
            <person name="Mondo S."/>
            <person name="Pangilinan J."/>
            <person name="Riley R."/>
            <person name="Labutti K."/>
            <person name="Andreopoulos B."/>
            <person name="Lipzen A."/>
            <person name="Chen C."/>
            <person name="Yanf M."/>
            <person name="Daum C."/>
            <person name="Ng V."/>
            <person name="Clum A."/>
            <person name="Steindorff A."/>
            <person name="Ohm R."/>
            <person name="Martin F."/>
            <person name="Silar P."/>
            <person name="Natvig D."/>
            <person name="Lalanne C."/>
            <person name="Gautier V."/>
            <person name="Ament-Velasquez S.L."/>
            <person name="Kruys A."/>
            <person name="Hutchinson M.I."/>
            <person name="Powell A.J."/>
            <person name="Barry K."/>
            <person name="Miller A.N."/>
            <person name="Grigoriev I.V."/>
            <person name="Debuchy R."/>
            <person name="Gladieux P."/>
            <person name="Thoren M.H."/>
            <person name="Johannesson H."/>
        </authorList>
    </citation>
    <scope>NUCLEOTIDE SEQUENCE</scope>
    <source>
        <strain evidence="2">CBS 606.72</strain>
    </source>
</reference>
<proteinExistence type="predicted"/>
<protein>
    <submittedName>
        <fullName evidence="2">Uncharacterized protein</fullName>
    </submittedName>
</protein>
<dbReference type="EMBL" id="JAULSU010000007">
    <property type="protein sequence ID" value="KAK0611738.1"/>
    <property type="molecule type" value="Genomic_DNA"/>
</dbReference>
<sequence length="312" mass="33930">MTSDYFSTGLCDADTDTDTAPTEIQCLIQTLIFAKTLVPRESVPALRRPPSTGFPPCPLPPSSVQHRAVQHLAISTAGLGLDLGFEARWKRCEFQPSGLPSGPASLSGGTIVKWPSPRPNCRHGVVCISAAKPPSRPRCRSRGSWQEAWHSAALARLTWAVSNIAAPPVAHPVMIRTAESEATPDSLDTGLGEHEWRRCGNVSRPHPQRPSPSLRPVFHCAIGVCGRCRHTACCNCLGLTAPAIRVMSWVYEDRPGEKSLIDPTQRRKSSDPQFSKAPCSEDSTRSARSLRSMASGLQNDPPRICQLRDQMG</sequence>